<sequence>MSKDDDRETSDRGGTGDAGSGTGDGDGPQNDREAAEEAAETRRESEGGDADADADRTGGDDGEDVDEDASDDSDEDASDADSDEDASDEREGEPSDTMRKRAGESRIKLWYLLDANRWFVSMIPLAVIFLAALVFGVLDPAPLVSAVRTGDPIETLFQAFVTATITGVTLVVSINSLVLSQELGPLGDQRDRMEGAMAFRSDVEDDLEVPAAPPEPSAFLRALVDAVQNRANDLQETSAGDDENEERIAAYVESLVSHSEEVSNELEEEQFGTFDVLLAALDFNYSWKIYQARRLRNEFRDGLSEEARNALDEVVNTLTYFGPAREHFKTLYFQWELINLSRAMLYASIPSLTVSSLAILYLNNIGSITGATAGVHNLVIVVSLTTVVALLPFAVLLSFMLRIATVAKRTLSIGPFILRSASRSEDLDWE</sequence>
<keyword evidence="2" id="KW-1133">Transmembrane helix</keyword>
<feature type="transmembrane region" description="Helical" evidence="2">
    <location>
        <begin position="343"/>
        <end position="362"/>
    </location>
</feature>
<dbReference type="Proteomes" id="UP000243250">
    <property type="component" value="Unassembled WGS sequence"/>
</dbReference>
<feature type="compositionally biased region" description="Gly residues" evidence="1">
    <location>
        <begin position="13"/>
        <end position="26"/>
    </location>
</feature>
<keyword evidence="2" id="KW-0472">Membrane</keyword>
<dbReference type="InterPro" id="IPR058278">
    <property type="entry name" value="DUF7972"/>
</dbReference>
<evidence type="ECO:0000256" key="1">
    <source>
        <dbReference type="SAM" id="MobiDB-lite"/>
    </source>
</evidence>
<evidence type="ECO:0000256" key="2">
    <source>
        <dbReference type="SAM" id="Phobius"/>
    </source>
</evidence>
<dbReference type="AlphaFoldDB" id="A0A1I6HL31"/>
<dbReference type="EMBL" id="FOYS01000003">
    <property type="protein sequence ID" value="SFR55108.1"/>
    <property type="molecule type" value="Genomic_DNA"/>
</dbReference>
<gene>
    <name evidence="3" type="ORF">SAMN04488124_2355</name>
</gene>
<reference evidence="4" key="1">
    <citation type="submission" date="2016-10" db="EMBL/GenBank/DDBJ databases">
        <authorList>
            <person name="Varghese N."/>
            <person name="Submissions S."/>
        </authorList>
    </citation>
    <scope>NUCLEOTIDE SEQUENCE [LARGE SCALE GENOMIC DNA]</scope>
    <source>
        <strain evidence="4">CGMCC 1.8711</strain>
    </source>
</reference>
<feature type="region of interest" description="Disordered" evidence="1">
    <location>
        <begin position="1"/>
        <end position="100"/>
    </location>
</feature>
<feature type="compositionally biased region" description="Basic and acidic residues" evidence="1">
    <location>
        <begin position="1"/>
        <end position="11"/>
    </location>
</feature>
<organism evidence="3 4">
    <name type="scientific">Halogeometricum limi</name>
    <dbReference type="NCBI Taxonomy" id="555875"/>
    <lineage>
        <taxon>Archaea</taxon>
        <taxon>Methanobacteriati</taxon>
        <taxon>Methanobacteriota</taxon>
        <taxon>Stenosarchaea group</taxon>
        <taxon>Halobacteria</taxon>
        <taxon>Halobacteriales</taxon>
        <taxon>Haloferacaceae</taxon>
        <taxon>Halogeometricum</taxon>
    </lineage>
</organism>
<feature type="transmembrane region" description="Helical" evidence="2">
    <location>
        <begin position="118"/>
        <end position="138"/>
    </location>
</feature>
<keyword evidence="2" id="KW-0812">Transmembrane</keyword>
<feature type="compositionally biased region" description="Acidic residues" evidence="1">
    <location>
        <begin position="60"/>
        <end position="91"/>
    </location>
</feature>
<dbReference type="Pfam" id="PF25927">
    <property type="entry name" value="DUF7972"/>
    <property type="match status" value="1"/>
</dbReference>
<proteinExistence type="predicted"/>
<accession>A0A1I6HL31</accession>
<name>A0A1I6HL31_9EURY</name>
<keyword evidence="4" id="KW-1185">Reference proteome</keyword>
<evidence type="ECO:0000313" key="3">
    <source>
        <dbReference type="EMBL" id="SFR55108.1"/>
    </source>
</evidence>
<feature type="compositionally biased region" description="Basic and acidic residues" evidence="1">
    <location>
        <begin position="29"/>
        <end position="46"/>
    </location>
</feature>
<feature type="transmembrane region" description="Helical" evidence="2">
    <location>
        <begin position="374"/>
        <end position="401"/>
    </location>
</feature>
<dbReference type="STRING" id="555875.SAMN04488124_2355"/>
<evidence type="ECO:0000313" key="4">
    <source>
        <dbReference type="Proteomes" id="UP000243250"/>
    </source>
</evidence>
<feature type="transmembrane region" description="Helical" evidence="2">
    <location>
        <begin position="158"/>
        <end position="180"/>
    </location>
</feature>
<protein>
    <submittedName>
        <fullName evidence="3">Uncharacterized protein</fullName>
    </submittedName>
</protein>